<dbReference type="AlphaFoldDB" id="A0AAD7KEX4"/>
<organism evidence="4 5">
    <name type="scientific">Mycena metata</name>
    <dbReference type="NCBI Taxonomy" id="1033252"/>
    <lineage>
        <taxon>Eukaryota</taxon>
        <taxon>Fungi</taxon>
        <taxon>Dikarya</taxon>
        <taxon>Basidiomycota</taxon>
        <taxon>Agaricomycotina</taxon>
        <taxon>Agaricomycetes</taxon>
        <taxon>Agaricomycetidae</taxon>
        <taxon>Agaricales</taxon>
        <taxon>Marasmiineae</taxon>
        <taxon>Mycenaceae</taxon>
        <taxon>Mycena</taxon>
    </lineage>
</organism>
<dbReference type="InterPro" id="IPR011011">
    <property type="entry name" value="Znf_FYVE_PHD"/>
</dbReference>
<dbReference type="SUPFAM" id="SSF57667">
    <property type="entry name" value="beta-beta-alpha zinc fingers"/>
    <property type="match status" value="1"/>
</dbReference>
<dbReference type="InterPro" id="IPR011009">
    <property type="entry name" value="Kinase-like_dom_sf"/>
</dbReference>
<keyword evidence="5" id="KW-1185">Reference proteome</keyword>
<evidence type="ECO:0000256" key="2">
    <source>
        <dbReference type="SAM" id="MobiDB-lite"/>
    </source>
</evidence>
<dbReference type="Gene3D" id="3.30.160.60">
    <property type="entry name" value="Classic Zinc Finger"/>
    <property type="match status" value="1"/>
</dbReference>
<dbReference type="SUPFAM" id="SSF57903">
    <property type="entry name" value="FYVE/PHD zinc finger"/>
    <property type="match status" value="1"/>
</dbReference>
<dbReference type="Proteomes" id="UP001215598">
    <property type="component" value="Unassembled WGS sequence"/>
</dbReference>
<proteinExistence type="predicted"/>
<name>A0AAD7KEX4_9AGAR</name>
<feature type="domain" description="C2H2-type" evidence="3">
    <location>
        <begin position="501"/>
        <end position="530"/>
    </location>
</feature>
<keyword evidence="1" id="KW-0863">Zinc-finger</keyword>
<dbReference type="InterPro" id="IPR036236">
    <property type="entry name" value="Znf_C2H2_sf"/>
</dbReference>
<dbReference type="InterPro" id="IPR013083">
    <property type="entry name" value="Znf_RING/FYVE/PHD"/>
</dbReference>
<keyword evidence="1" id="KW-0862">Zinc</keyword>
<dbReference type="SUPFAM" id="SSF56112">
    <property type="entry name" value="Protein kinase-like (PK-like)"/>
    <property type="match status" value="1"/>
</dbReference>
<feature type="compositionally biased region" description="Polar residues" evidence="2">
    <location>
        <begin position="270"/>
        <end position="279"/>
    </location>
</feature>
<dbReference type="PROSITE" id="PS00028">
    <property type="entry name" value="ZINC_FINGER_C2H2_1"/>
    <property type="match status" value="1"/>
</dbReference>
<dbReference type="GO" id="GO:0008270">
    <property type="term" value="F:zinc ion binding"/>
    <property type="evidence" value="ECO:0007669"/>
    <property type="project" value="UniProtKB-KW"/>
</dbReference>
<protein>
    <recommendedName>
        <fullName evidence="3">C2H2-type domain-containing protein</fullName>
    </recommendedName>
</protein>
<evidence type="ECO:0000313" key="5">
    <source>
        <dbReference type="Proteomes" id="UP001215598"/>
    </source>
</evidence>
<dbReference type="EMBL" id="JARKIB010000002">
    <property type="protein sequence ID" value="KAJ7784249.1"/>
    <property type="molecule type" value="Genomic_DNA"/>
</dbReference>
<dbReference type="PROSITE" id="PS50157">
    <property type="entry name" value="ZINC_FINGER_C2H2_2"/>
    <property type="match status" value="1"/>
</dbReference>
<dbReference type="InterPro" id="IPR013087">
    <property type="entry name" value="Znf_C2H2_type"/>
</dbReference>
<accession>A0AAD7KEX4</accession>
<sequence>MAFISNADNFTLGEGTYINVQGSYHVHNNNRTKCRRDEIEGSLWHDSHRQLEENGFEVIRQKNLQLIRQIGSGPGYLLHAGLIQERAVTVKVFNGSSPMARQQLEVSLLKGVVHPNVPLIKGVSSTTSAAQFIAYENVCCRNAKGPLADALQNRTTSIRLGFQMVADLSAGLGYLSVQSTSLGGMKVEDFDVFLDVHHRFLLIINPKSPAEADANSESSPEESSWALFNGLCHKVLSSANRVLHTEEIDRDPVLLLPTFPASQKSDSSLFFIGSPSSPDQQDDAGGHANSVGDPRREYVWRAVDRGKQSLATVSEHMTTHLDLALARLQKLTQTDRQRAHRCRGYMREEITLAPTIVDSAVVAHDTPRPLEICSICHEIVGSDEKFRCICGDFSPGSGYTVKCTVCKLWSHGECAGAVERDFICRLCEGSGNPGVRTGSLSPLLGLDDDTGLNLLLGETSLFSSRNDSDSQPPSTPFFKREVASENIRHANAKSRLAPVTFQCPFENCSSTFTASQSLINHINTHNKYRPHRCPCGLSFTAQGILSRYKKRCTSPLDARRPYRPVNTHTTGGQ</sequence>
<gene>
    <name evidence="4" type="ORF">B0H16DRAFT_1876745</name>
</gene>
<evidence type="ECO:0000256" key="1">
    <source>
        <dbReference type="PROSITE-ProRule" id="PRU00042"/>
    </source>
</evidence>
<reference evidence="4" key="1">
    <citation type="submission" date="2023-03" db="EMBL/GenBank/DDBJ databases">
        <title>Massive genome expansion in bonnet fungi (Mycena s.s.) driven by repeated elements and novel gene families across ecological guilds.</title>
        <authorList>
            <consortium name="Lawrence Berkeley National Laboratory"/>
            <person name="Harder C.B."/>
            <person name="Miyauchi S."/>
            <person name="Viragh M."/>
            <person name="Kuo A."/>
            <person name="Thoen E."/>
            <person name="Andreopoulos B."/>
            <person name="Lu D."/>
            <person name="Skrede I."/>
            <person name="Drula E."/>
            <person name="Henrissat B."/>
            <person name="Morin E."/>
            <person name="Kohler A."/>
            <person name="Barry K."/>
            <person name="LaButti K."/>
            <person name="Morin E."/>
            <person name="Salamov A."/>
            <person name="Lipzen A."/>
            <person name="Mereny Z."/>
            <person name="Hegedus B."/>
            <person name="Baldrian P."/>
            <person name="Stursova M."/>
            <person name="Weitz H."/>
            <person name="Taylor A."/>
            <person name="Grigoriev I.V."/>
            <person name="Nagy L.G."/>
            <person name="Martin F."/>
            <person name="Kauserud H."/>
        </authorList>
    </citation>
    <scope>NUCLEOTIDE SEQUENCE</scope>
    <source>
        <strain evidence="4">CBHHK182m</strain>
    </source>
</reference>
<evidence type="ECO:0000259" key="3">
    <source>
        <dbReference type="PROSITE" id="PS50157"/>
    </source>
</evidence>
<feature type="region of interest" description="Disordered" evidence="2">
    <location>
        <begin position="270"/>
        <end position="292"/>
    </location>
</feature>
<dbReference type="Gene3D" id="3.30.40.10">
    <property type="entry name" value="Zinc/RING finger domain, C3HC4 (zinc finger)"/>
    <property type="match status" value="1"/>
</dbReference>
<keyword evidence="1" id="KW-0479">Metal-binding</keyword>
<evidence type="ECO:0000313" key="4">
    <source>
        <dbReference type="EMBL" id="KAJ7784249.1"/>
    </source>
</evidence>
<comment type="caution">
    <text evidence="4">The sequence shown here is derived from an EMBL/GenBank/DDBJ whole genome shotgun (WGS) entry which is preliminary data.</text>
</comment>